<sequence length="1752" mass="192804">MQSSGIGLSDARAVPEEVHLTARPDMTPEKLPDFGDEPVVLTCPQCFRRVKTRVELENGRFAKCMACATCASIVCWYAASDHTGSPLTVNHGHAGTAKHAECVQIGDRTLCVTDGLEISEGPNSYETLLDSSTNALGWINALKEDFRVRASVCFSVSLGVYVFAGASAIPSECKSVHQRAYDMVNTAVQKTPSACVAVFDVDMDDYEGVCGAPFARLQSLLQELVEDFKGVDAPLLVALDERALDSVPSHEFAHQTSAQLRRYGLHGLALLYVAVPLVNAATLLPALVETAAEWLKQVEESSPQGPALFVSVDMRSFRYRVYQRPALEASCNLEEHAEFIQVCNNTGWRELHVRATAAAVKVKGNDVVSYETPESVKVTRTALSWMEALNQNQSICLSVNLAVLQFTSAGDRPTCERRGDVSYSEVNSGKIIRTIALLGHSLLTSARGFALSLPCFFSLAALNVSDIKEYVGAGRKFLMRVHPSFDGSEETFIGIAKRLTFLGLDGVAIAEQKYLSTEFSSLAVFVRLLKRKLPSHSSVLLGVEIQDYDEDPAVIVQRLGMLFSLSEIVILQTHFMRSWAFCKTAYPSVYSDIGDGCSQTVPMMRAARRSHPSFCVAVFNADYDAPDVSCSKKRAPPPFSRLDAIADGAGEPPTIVCVVSDDKRDVPYMPEEGCDFLVYQSIVYKNNDTFVPRSNKTDFFRRFASTSTRDEETKYLVALDAGEFVRHYASEVRTEAWFTRFVGRLVLFLEENNMDGVALVELPLSLAELDRVTPSLEAIRRYTAHFGYAYLLGVTLRESGNITIAAALPRLVAVSRLADVLVLESHLVAASSRAENGSCAVRFPSSAHASTLSGGRGLSLDEAARFLRRLEHALAISSPSSSSDGDEEHEDTEGQLCFSISLAAFRFRFEGAANSVPGLACKSVDMVPFQETCASSHNVSWSAAKVSEAERSSYRVAPGTVITFDTVDDIEHKLVSTVRGLTCGAVYAVNFDEPESVSPEKRLICTVANGTNAVLSDVRKACSHLVFSALSYDRNSSILVPKEEAGLNAFLALKNSSGVKLAVELDVADLLESGQMAEREQAAVATLFWMQKHGLERLALFVKRRDFSEAHLQRLISLIKMLRTSLRTVLTDQIKEVIVAVPLQSRVFISELLQHADTIIYITHHSAPSESCVVVFPSTFDSNQGFSDVEPGDLVPADLSGAVRTKRFCVSVSLAVLRFMLDDSVSRVANSSCLSESWVSYDQARHISDLFGGNACVAAFHVEYDAGRNACAAQLHNNSRLAELASALQAFLICILSEKPPSPIQLPQRMCTLTVYQHIFYDRTTDRVMPRDGASFHDFAELSKRDVSSRLVAAFDDLGFTVPWARDRLFPGRFARSAAAWCRDYALHGVAFLPLNFSALQRVEPAIRALVCTWEGNFEYDIVSSTVLSRRQNIMLAYESEYSLETKTRSYLSYSPRGCVAAFNVDYEDPRGTCREPFSRLAALDKVLGQKNHSRTPGPARPLRGTLVCIPSSTYRARADFPFSHCDIFVDGEVEYLYNNIVKTSSYKANLRSQLLDAKLNWTCFVVSLDAGKVLDNLQDSEAARKKIISFITNWLSTEGLCGLAVKEPARTEPVKNLDKFLQACPPEESARSVEVSSMTSYSYNKSHLLAFEDERSLRIKMDTFLSRYQRACVAVFGADMDTAASNCSGVQHFARLKALRTLLGTTGTWRALSRRRRKPIAAVLTTSDLDARSKKRPHDGVLLGARSRLVA</sequence>
<dbReference type="GO" id="GO:0005576">
    <property type="term" value="C:extracellular region"/>
    <property type="evidence" value="ECO:0007669"/>
    <property type="project" value="TreeGrafter"/>
</dbReference>
<accession>A0AAQ4D397</accession>
<dbReference type="GO" id="GO:0004568">
    <property type="term" value="F:chitinase activity"/>
    <property type="evidence" value="ECO:0007669"/>
    <property type="project" value="TreeGrafter"/>
</dbReference>
<organism evidence="1 2">
    <name type="scientific">Amblyomma americanum</name>
    <name type="common">Lone star tick</name>
    <dbReference type="NCBI Taxonomy" id="6943"/>
    <lineage>
        <taxon>Eukaryota</taxon>
        <taxon>Metazoa</taxon>
        <taxon>Ecdysozoa</taxon>
        <taxon>Arthropoda</taxon>
        <taxon>Chelicerata</taxon>
        <taxon>Arachnida</taxon>
        <taxon>Acari</taxon>
        <taxon>Parasitiformes</taxon>
        <taxon>Ixodida</taxon>
        <taxon>Ixodoidea</taxon>
        <taxon>Ixodidae</taxon>
        <taxon>Amblyomminae</taxon>
        <taxon>Amblyomma</taxon>
    </lineage>
</organism>
<dbReference type="InterPro" id="IPR050314">
    <property type="entry name" value="Glycosyl_Hydrlase_18"/>
</dbReference>
<dbReference type="SUPFAM" id="SSF51445">
    <property type="entry name" value="(Trans)glycosidases"/>
    <property type="match status" value="1"/>
</dbReference>
<evidence type="ECO:0000313" key="2">
    <source>
        <dbReference type="Proteomes" id="UP001321473"/>
    </source>
</evidence>
<dbReference type="EMBL" id="JARKHS020035766">
    <property type="protein sequence ID" value="KAK8756937.1"/>
    <property type="molecule type" value="Genomic_DNA"/>
</dbReference>
<dbReference type="PANTHER" id="PTHR11177">
    <property type="entry name" value="CHITINASE"/>
    <property type="match status" value="1"/>
</dbReference>
<gene>
    <name evidence="1" type="ORF">V5799_000368</name>
</gene>
<evidence type="ECO:0000313" key="1">
    <source>
        <dbReference type="EMBL" id="KAK8756937.1"/>
    </source>
</evidence>
<comment type="caution">
    <text evidence="1">The sequence shown here is derived from an EMBL/GenBank/DDBJ whole genome shotgun (WGS) entry which is preliminary data.</text>
</comment>
<reference evidence="1 2" key="1">
    <citation type="journal article" date="2023" name="Arcadia Sci">
        <title>De novo assembly of a long-read Amblyomma americanum tick genome.</title>
        <authorList>
            <person name="Chou S."/>
            <person name="Poskanzer K.E."/>
            <person name="Rollins M."/>
            <person name="Thuy-Boun P.S."/>
        </authorList>
    </citation>
    <scope>NUCLEOTIDE SEQUENCE [LARGE SCALE GENOMIC DNA]</scope>
    <source>
        <strain evidence="1">F_SG_1</strain>
        <tissue evidence="1">Salivary glands</tissue>
    </source>
</reference>
<keyword evidence="2" id="KW-1185">Reference proteome</keyword>
<protein>
    <submittedName>
        <fullName evidence="1">Uncharacterized protein</fullName>
    </submittedName>
</protein>
<name>A0AAQ4D397_AMBAM</name>
<dbReference type="InterPro" id="IPR017853">
    <property type="entry name" value="GH"/>
</dbReference>
<dbReference type="PANTHER" id="PTHR11177:SF317">
    <property type="entry name" value="CHITINASE 12-RELATED"/>
    <property type="match status" value="1"/>
</dbReference>
<dbReference type="GO" id="GO:0008061">
    <property type="term" value="F:chitin binding"/>
    <property type="evidence" value="ECO:0007669"/>
    <property type="project" value="TreeGrafter"/>
</dbReference>
<dbReference type="GO" id="GO:0006032">
    <property type="term" value="P:chitin catabolic process"/>
    <property type="evidence" value="ECO:0007669"/>
    <property type="project" value="TreeGrafter"/>
</dbReference>
<dbReference type="Proteomes" id="UP001321473">
    <property type="component" value="Unassembled WGS sequence"/>
</dbReference>
<proteinExistence type="predicted"/>